<feature type="compositionally biased region" description="Polar residues" evidence="1">
    <location>
        <begin position="146"/>
        <end position="160"/>
    </location>
</feature>
<gene>
    <name evidence="2" type="ORF">NTEN_LOCUS942</name>
</gene>
<reference evidence="2 3" key="1">
    <citation type="submission" date="2020-02" db="EMBL/GenBank/DDBJ databases">
        <authorList>
            <person name="Ferguson B K."/>
        </authorList>
    </citation>
    <scope>NUCLEOTIDE SEQUENCE [LARGE SCALE GENOMIC DNA]</scope>
</reference>
<feature type="compositionally biased region" description="Basic and acidic residues" evidence="1">
    <location>
        <begin position="136"/>
        <end position="145"/>
    </location>
</feature>
<feature type="region of interest" description="Disordered" evidence="1">
    <location>
        <begin position="196"/>
        <end position="239"/>
    </location>
</feature>
<keyword evidence="3" id="KW-1185">Reference proteome</keyword>
<dbReference type="AlphaFoldDB" id="A0A6H5FX55"/>
<protein>
    <submittedName>
        <fullName evidence="2">Uncharacterized protein</fullName>
    </submittedName>
</protein>
<evidence type="ECO:0000256" key="1">
    <source>
        <dbReference type="SAM" id="MobiDB-lite"/>
    </source>
</evidence>
<dbReference type="Proteomes" id="UP000479000">
    <property type="component" value="Unassembled WGS sequence"/>
</dbReference>
<name>A0A6H5FX55_9HEMI</name>
<organism evidence="2 3">
    <name type="scientific">Nesidiocoris tenuis</name>
    <dbReference type="NCBI Taxonomy" id="355587"/>
    <lineage>
        <taxon>Eukaryota</taxon>
        <taxon>Metazoa</taxon>
        <taxon>Ecdysozoa</taxon>
        <taxon>Arthropoda</taxon>
        <taxon>Hexapoda</taxon>
        <taxon>Insecta</taxon>
        <taxon>Pterygota</taxon>
        <taxon>Neoptera</taxon>
        <taxon>Paraneoptera</taxon>
        <taxon>Hemiptera</taxon>
        <taxon>Heteroptera</taxon>
        <taxon>Panheteroptera</taxon>
        <taxon>Cimicomorpha</taxon>
        <taxon>Miridae</taxon>
        <taxon>Dicyphina</taxon>
        <taxon>Nesidiocoris</taxon>
    </lineage>
</organism>
<feature type="region of interest" description="Disordered" evidence="1">
    <location>
        <begin position="136"/>
        <end position="169"/>
    </location>
</feature>
<feature type="compositionally biased region" description="Basic residues" evidence="1">
    <location>
        <begin position="1"/>
        <end position="62"/>
    </location>
</feature>
<proteinExistence type="predicted"/>
<feature type="region of interest" description="Disordered" evidence="1">
    <location>
        <begin position="1"/>
        <end position="71"/>
    </location>
</feature>
<evidence type="ECO:0000313" key="3">
    <source>
        <dbReference type="Proteomes" id="UP000479000"/>
    </source>
</evidence>
<sequence>MRRRRTRKRMSRMRRSSSRTGRRSRRRRMRSSRTSRRRTMTRRRARRRSMRRRRKTGRRRRREPIPGNNGVTSVVVDTVIRLRHTHQIDQLGQAEAQFDEHGVRIIGYGPYKAVVVGQQIVVQPFGIGVARCQTRDENNKGHQAEENPTGSQHHTGTVHTSAGRAGGSAARVRAWDADAADAGGAEGAIRMLRRLRPESPGRVPKGPHGACAMPPRPSARIFEQPGRVSPTYGRDLGPF</sequence>
<accession>A0A6H5FX55</accession>
<dbReference type="EMBL" id="CADCXU010001703">
    <property type="protein sequence ID" value="CAA9994126.1"/>
    <property type="molecule type" value="Genomic_DNA"/>
</dbReference>
<feature type="non-terminal residue" evidence="2">
    <location>
        <position position="239"/>
    </location>
</feature>
<evidence type="ECO:0000313" key="2">
    <source>
        <dbReference type="EMBL" id="CAA9994126.1"/>
    </source>
</evidence>